<dbReference type="OrthoDB" id="9804721at2"/>
<dbReference type="AlphaFoldDB" id="A0A3N4VFA9"/>
<organism evidence="3 4">
    <name type="scientific">Vulcaniibacterium tengchongense</name>
    <dbReference type="NCBI Taxonomy" id="1273429"/>
    <lineage>
        <taxon>Bacteria</taxon>
        <taxon>Pseudomonadati</taxon>
        <taxon>Pseudomonadota</taxon>
        <taxon>Gammaproteobacteria</taxon>
        <taxon>Lysobacterales</taxon>
        <taxon>Lysobacteraceae</taxon>
        <taxon>Vulcaniibacterium</taxon>
    </lineage>
</organism>
<keyword evidence="4" id="KW-1185">Reference proteome</keyword>
<evidence type="ECO:0000259" key="2">
    <source>
        <dbReference type="Pfam" id="PF00582"/>
    </source>
</evidence>
<dbReference type="RefSeq" id="WP_123769203.1">
    <property type="nucleotide sequence ID" value="NZ_RKQN01000001.1"/>
</dbReference>
<comment type="similarity">
    <text evidence="1">Belongs to the universal stress protein A family.</text>
</comment>
<dbReference type="Gene3D" id="3.40.50.12370">
    <property type="match status" value="1"/>
</dbReference>
<dbReference type="EMBL" id="RKQN01000001">
    <property type="protein sequence ID" value="RPE81672.1"/>
    <property type="molecule type" value="Genomic_DNA"/>
</dbReference>
<comment type="caution">
    <text evidence="3">The sequence shown here is derived from an EMBL/GenBank/DDBJ whole genome shotgun (WGS) entry which is preliminary data.</text>
</comment>
<dbReference type="PANTHER" id="PTHR46268">
    <property type="entry name" value="STRESS RESPONSE PROTEIN NHAX"/>
    <property type="match status" value="1"/>
</dbReference>
<evidence type="ECO:0000313" key="3">
    <source>
        <dbReference type="EMBL" id="RPE81672.1"/>
    </source>
</evidence>
<proteinExistence type="inferred from homology"/>
<dbReference type="InterPro" id="IPR006016">
    <property type="entry name" value="UspA"/>
</dbReference>
<protein>
    <submittedName>
        <fullName evidence="3">Universal stress protein family protein</fullName>
    </submittedName>
</protein>
<accession>A0A3N4VFA9</accession>
<dbReference type="Proteomes" id="UP000269708">
    <property type="component" value="Unassembled WGS sequence"/>
</dbReference>
<sequence>MIRDLLVPVTRTAGDANALDTALALAGDAGARLTVADAFALPGPAPGPWGLTVETALGQVYADVRADAARRAEGLRERLRRQAVPFEVRLVESLFLEPQYALVPLARCADIAVLTGADEPGEAAVIRGYFGALLLDSGRPVLVVPPRAAPQSGWRHAVVAWRPAREAARAAHDALPLLRRAETVDLLEIRDDQAAALEPEAEVHADADLAAHLGRHGLRVRSVVRPRGGETVGAAILGHCRESDADLLVSGGYGHSRLREWAWGGVTRDLLEFAHLPVLFSH</sequence>
<dbReference type="Pfam" id="PF00582">
    <property type="entry name" value="Usp"/>
    <property type="match status" value="1"/>
</dbReference>
<dbReference type="SUPFAM" id="SSF52402">
    <property type="entry name" value="Adenine nucleotide alpha hydrolases-like"/>
    <property type="match status" value="2"/>
</dbReference>
<reference evidence="3 4" key="1">
    <citation type="submission" date="2018-11" db="EMBL/GenBank/DDBJ databases">
        <title>Genomic Encyclopedia of Type Strains, Phase IV (KMG-IV): sequencing the most valuable type-strain genomes for metagenomic binning, comparative biology and taxonomic classification.</title>
        <authorList>
            <person name="Goeker M."/>
        </authorList>
    </citation>
    <scope>NUCLEOTIDE SEQUENCE [LARGE SCALE GENOMIC DNA]</scope>
    <source>
        <strain evidence="3 4">DSM 25623</strain>
    </source>
</reference>
<feature type="domain" description="UspA" evidence="2">
    <location>
        <begin position="157"/>
        <end position="279"/>
    </location>
</feature>
<name>A0A3N4VFA9_9GAMM</name>
<dbReference type="CDD" id="cd00293">
    <property type="entry name" value="USP-like"/>
    <property type="match status" value="1"/>
</dbReference>
<gene>
    <name evidence="3" type="ORF">EDC50_0865</name>
</gene>
<dbReference type="PANTHER" id="PTHR46268:SF15">
    <property type="entry name" value="UNIVERSAL STRESS PROTEIN HP_0031"/>
    <property type="match status" value="1"/>
</dbReference>
<evidence type="ECO:0000313" key="4">
    <source>
        <dbReference type="Proteomes" id="UP000269708"/>
    </source>
</evidence>
<evidence type="ECO:0000256" key="1">
    <source>
        <dbReference type="ARBA" id="ARBA00008791"/>
    </source>
</evidence>